<reference evidence="1 2" key="1">
    <citation type="journal article" date="2012" name="J. Bacteriol.">
        <title>Genome Sequence of Gallaecimonas xiamenensis Type Strain 3-C-1.</title>
        <authorList>
            <person name="Lai Q."/>
            <person name="Wang L."/>
            <person name="Wang W."/>
            <person name="Shao Z."/>
        </authorList>
    </citation>
    <scope>NUCLEOTIDE SEQUENCE [LARGE SCALE GENOMIC DNA]</scope>
    <source>
        <strain evidence="1 2">3-C-1</strain>
    </source>
</reference>
<organism evidence="1 2">
    <name type="scientific">Gallaecimonas xiamenensis 3-C-1</name>
    <dbReference type="NCBI Taxonomy" id="745411"/>
    <lineage>
        <taxon>Bacteria</taxon>
        <taxon>Pseudomonadati</taxon>
        <taxon>Pseudomonadota</taxon>
        <taxon>Gammaproteobacteria</taxon>
        <taxon>Enterobacterales</taxon>
        <taxon>Gallaecimonadaceae</taxon>
        <taxon>Gallaecimonas</taxon>
    </lineage>
</organism>
<dbReference type="PATRIC" id="fig|745411.4.peg.2153"/>
<dbReference type="InterPro" id="IPR021831">
    <property type="entry name" value="ParD-like"/>
</dbReference>
<sequence>MVMGLSLGLKGALYRPWQGAPIDIRFIYVLYIEVLVGIVKISDALHDEVRVASQGLCRSINAQAEFWLKLGRACELNPTLSGAELLKLLVEEARSEHDKDRR</sequence>
<dbReference type="AlphaFoldDB" id="K2JB37"/>
<dbReference type="eggNOG" id="ENOG5032Y12">
    <property type="taxonomic scope" value="Bacteria"/>
</dbReference>
<dbReference type="STRING" id="745411.B3C1_10967"/>
<gene>
    <name evidence="1" type="ORF">B3C1_10967</name>
</gene>
<dbReference type="Proteomes" id="UP000006755">
    <property type="component" value="Unassembled WGS sequence"/>
</dbReference>
<proteinExistence type="predicted"/>
<name>K2JB37_9GAMM</name>
<keyword evidence="2" id="KW-1185">Reference proteome</keyword>
<evidence type="ECO:0008006" key="3">
    <source>
        <dbReference type="Google" id="ProtNLM"/>
    </source>
</evidence>
<evidence type="ECO:0000313" key="2">
    <source>
        <dbReference type="Proteomes" id="UP000006755"/>
    </source>
</evidence>
<dbReference type="Pfam" id="PF11903">
    <property type="entry name" value="ParD_like"/>
    <property type="match status" value="1"/>
</dbReference>
<dbReference type="EMBL" id="AMRI01000014">
    <property type="protein sequence ID" value="EKE72348.1"/>
    <property type="molecule type" value="Genomic_DNA"/>
</dbReference>
<comment type="caution">
    <text evidence="1">The sequence shown here is derived from an EMBL/GenBank/DDBJ whole genome shotgun (WGS) entry which is preliminary data.</text>
</comment>
<evidence type="ECO:0000313" key="1">
    <source>
        <dbReference type="EMBL" id="EKE72348.1"/>
    </source>
</evidence>
<protein>
    <recommendedName>
        <fullName evidence="3">ParD-like antitoxin of type II toxin-antitoxin system</fullName>
    </recommendedName>
</protein>
<accession>K2JB37</accession>